<organism evidence="2 3">
    <name type="scientific">Roseivivax jejudonensis</name>
    <dbReference type="NCBI Taxonomy" id="1529041"/>
    <lineage>
        <taxon>Bacteria</taxon>
        <taxon>Pseudomonadati</taxon>
        <taxon>Pseudomonadota</taxon>
        <taxon>Alphaproteobacteria</taxon>
        <taxon>Rhodobacterales</taxon>
        <taxon>Roseobacteraceae</taxon>
        <taxon>Roseivivax</taxon>
    </lineage>
</organism>
<dbReference type="InterPro" id="IPR009044">
    <property type="entry name" value="ssDNA-bd_transcriptional_reg"/>
</dbReference>
<dbReference type="Pfam" id="PF02229">
    <property type="entry name" value="PC4"/>
    <property type="match status" value="1"/>
</dbReference>
<dbReference type="EMBL" id="FWFK01000001">
    <property type="protein sequence ID" value="SLN23312.1"/>
    <property type="molecule type" value="Genomic_DNA"/>
</dbReference>
<dbReference type="RefSeq" id="WP_159456722.1">
    <property type="nucleotide sequence ID" value="NZ_FWFK01000001.1"/>
</dbReference>
<evidence type="ECO:0000313" key="3">
    <source>
        <dbReference type="Proteomes" id="UP000193570"/>
    </source>
</evidence>
<reference evidence="2 3" key="1">
    <citation type="submission" date="2017-03" db="EMBL/GenBank/DDBJ databases">
        <authorList>
            <person name="Afonso C.L."/>
            <person name="Miller P.J."/>
            <person name="Scott M.A."/>
            <person name="Spackman E."/>
            <person name="Goraichik I."/>
            <person name="Dimitrov K.M."/>
            <person name="Suarez D.L."/>
            <person name="Swayne D.E."/>
        </authorList>
    </citation>
    <scope>NUCLEOTIDE SEQUENCE [LARGE SCALE GENOMIC DNA]</scope>
    <source>
        <strain evidence="2 3">CECT 8625</strain>
    </source>
</reference>
<evidence type="ECO:0000259" key="1">
    <source>
        <dbReference type="Pfam" id="PF02229"/>
    </source>
</evidence>
<dbReference type="SUPFAM" id="SSF54447">
    <property type="entry name" value="ssDNA-binding transcriptional regulator domain"/>
    <property type="match status" value="1"/>
</dbReference>
<dbReference type="GO" id="GO:0006355">
    <property type="term" value="P:regulation of DNA-templated transcription"/>
    <property type="evidence" value="ECO:0007669"/>
    <property type="project" value="InterPro"/>
</dbReference>
<name>A0A1X6YK75_9RHOB</name>
<proteinExistence type="predicted"/>
<dbReference type="Gene3D" id="2.30.31.10">
    <property type="entry name" value="Transcriptional Coactivator Pc4, Chain A"/>
    <property type="match status" value="1"/>
</dbReference>
<keyword evidence="3" id="KW-1185">Reference proteome</keyword>
<dbReference type="AlphaFoldDB" id="A0A1X6YK75"/>
<protein>
    <submittedName>
        <fullName evidence="2">Transcriptional Coactivator p15 (PC4)</fullName>
    </submittedName>
</protein>
<dbReference type="Proteomes" id="UP000193570">
    <property type="component" value="Unassembled WGS sequence"/>
</dbReference>
<dbReference type="GO" id="GO:0003677">
    <property type="term" value="F:DNA binding"/>
    <property type="evidence" value="ECO:0007669"/>
    <property type="project" value="InterPro"/>
</dbReference>
<dbReference type="OrthoDB" id="47316at2"/>
<sequence>MTTLAIISKGKDEEVRVTLEQFRGRQRIDVRTWFRGEDGKMHPTKQGCFIRPRHLPEFCAGLNKALHALSEKRRAW</sequence>
<feature type="domain" description="Transcriptional coactivator p15 (PC4) C-terminal" evidence="1">
    <location>
        <begin position="11"/>
        <end position="59"/>
    </location>
</feature>
<evidence type="ECO:0000313" key="2">
    <source>
        <dbReference type="EMBL" id="SLN23312.1"/>
    </source>
</evidence>
<gene>
    <name evidence="2" type="ORF">ROJ8625_00935</name>
</gene>
<dbReference type="InterPro" id="IPR003173">
    <property type="entry name" value="PC4_C"/>
</dbReference>
<accession>A0A1X6YK75</accession>